<dbReference type="InterPro" id="IPR003646">
    <property type="entry name" value="SH3-like_bac-type"/>
</dbReference>
<feature type="transmembrane region" description="Helical" evidence="7">
    <location>
        <begin position="188"/>
        <end position="211"/>
    </location>
</feature>
<feature type="signal peptide" evidence="8">
    <location>
        <begin position="1"/>
        <end position="21"/>
    </location>
</feature>
<protein>
    <submittedName>
        <fullName evidence="10">TIGR04211 family SH3 domain-containing protein</fullName>
    </submittedName>
</protein>
<dbReference type="EMBL" id="PRLP01000127">
    <property type="protein sequence ID" value="PPC74824.1"/>
    <property type="molecule type" value="Genomic_DNA"/>
</dbReference>
<evidence type="ECO:0000256" key="4">
    <source>
        <dbReference type="ARBA" id="ARBA00022989"/>
    </source>
</evidence>
<evidence type="ECO:0000256" key="6">
    <source>
        <dbReference type="SAM" id="Coils"/>
    </source>
</evidence>
<comment type="subcellular location">
    <subcellularLocation>
        <location evidence="1">Membrane</location>
        <topology evidence="1">Single-pass membrane protein</topology>
    </subcellularLocation>
</comment>
<evidence type="ECO:0000256" key="5">
    <source>
        <dbReference type="ARBA" id="ARBA00023136"/>
    </source>
</evidence>
<evidence type="ECO:0000259" key="9">
    <source>
        <dbReference type="PROSITE" id="PS51781"/>
    </source>
</evidence>
<comment type="caution">
    <text evidence="10">The sequence shown here is derived from an EMBL/GenBank/DDBJ whole genome shotgun (WGS) entry which is preliminary data.</text>
</comment>
<dbReference type="GO" id="GO:0016020">
    <property type="term" value="C:membrane"/>
    <property type="evidence" value="ECO:0007669"/>
    <property type="project" value="UniProtKB-SubCell"/>
</dbReference>
<name>A0A2S5KJ25_9PROT</name>
<keyword evidence="5 7" id="KW-0472">Membrane</keyword>
<dbReference type="NCBIfam" id="TIGR04211">
    <property type="entry name" value="SH3_and_anchor"/>
    <property type="match status" value="1"/>
</dbReference>
<dbReference type="PROSITE" id="PS51781">
    <property type="entry name" value="SH3B"/>
    <property type="match status" value="1"/>
</dbReference>
<dbReference type="OrthoDB" id="9790951at2"/>
<evidence type="ECO:0000313" key="10">
    <source>
        <dbReference type="EMBL" id="PPC74824.1"/>
    </source>
</evidence>
<evidence type="ECO:0000256" key="2">
    <source>
        <dbReference type="ARBA" id="ARBA00022692"/>
    </source>
</evidence>
<feature type="chain" id="PRO_5015633521" evidence="8">
    <location>
        <begin position="22"/>
        <end position="221"/>
    </location>
</feature>
<dbReference type="Gene3D" id="2.30.30.40">
    <property type="entry name" value="SH3 Domains"/>
    <property type="match status" value="1"/>
</dbReference>
<sequence length="221" mass="24744">MVLARVCLLTGLASFSSALWAQTMYVSDVQFVAIRSAPNGSASVVERAIKSGEAMEILQKGDEFTKVRTHDGNEGWIQNYFLMDDPASRDRVDQLSSKVASLEQQRQSLQVNLDALQQERNTLKSSLDQAEQQRTSLSNKLSNLDSEVKAVDQWKSEKTVLTQQISTLQSDLSNTKEENQRLRKNENVSWFVTGAGAVLAGVILGVMLSMFKRRKKQSEWV</sequence>
<dbReference type="Gene3D" id="1.10.287.1490">
    <property type="match status" value="1"/>
</dbReference>
<evidence type="ECO:0000256" key="8">
    <source>
        <dbReference type="SAM" id="SignalP"/>
    </source>
</evidence>
<dbReference type="Pfam" id="PF08239">
    <property type="entry name" value="SH3_3"/>
    <property type="match status" value="1"/>
</dbReference>
<accession>A0A2S5KJ25</accession>
<evidence type="ECO:0000256" key="3">
    <source>
        <dbReference type="ARBA" id="ARBA00022729"/>
    </source>
</evidence>
<keyword evidence="6" id="KW-0175">Coiled coil</keyword>
<feature type="coiled-coil region" evidence="6">
    <location>
        <begin position="92"/>
        <end position="185"/>
    </location>
</feature>
<proteinExistence type="predicted"/>
<keyword evidence="4 7" id="KW-1133">Transmembrane helix</keyword>
<dbReference type="AlphaFoldDB" id="A0A2S5KJ25"/>
<gene>
    <name evidence="10" type="ORF">C4K68_24175</name>
</gene>
<evidence type="ECO:0000256" key="1">
    <source>
        <dbReference type="ARBA" id="ARBA00004167"/>
    </source>
</evidence>
<reference evidence="10 11" key="1">
    <citation type="submission" date="2018-02" db="EMBL/GenBank/DDBJ databases">
        <title>novel marine gammaproteobacteria from coastal saline agro ecosystem.</title>
        <authorList>
            <person name="Krishnan R."/>
            <person name="Ramesh Kumar N."/>
        </authorList>
    </citation>
    <scope>NUCLEOTIDE SEQUENCE [LARGE SCALE GENOMIC DNA]</scope>
    <source>
        <strain evidence="10 11">228</strain>
    </source>
</reference>
<dbReference type="InterPro" id="IPR016476">
    <property type="entry name" value="SH3_dom_pro"/>
</dbReference>
<evidence type="ECO:0000313" key="11">
    <source>
        <dbReference type="Proteomes" id="UP000238196"/>
    </source>
</evidence>
<keyword evidence="3 8" id="KW-0732">Signal</keyword>
<keyword evidence="2 7" id="KW-0812">Transmembrane</keyword>
<evidence type="ECO:0000256" key="7">
    <source>
        <dbReference type="SAM" id="Phobius"/>
    </source>
</evidence>
<feature type="domain" description="SH3b" evidence="9">
    <location>
        <begin position="21"/>
        <end position="86"/>
    </location>
</feature>
<organism evidence="10 11">
    <name type="scientific">Proteobacteria bacterium 228</name>
    <dbReference type="NCBI Taxonomy" id="2083153"/>
    <lineage>
        <taxon>Bacteria</taxon>
        <taxon>Pseudomonadati</taxon>
        <taxon>Pseudomonadota</taxon>
    </lineage>
</organism>
<dbReference type="Proteomes" id="UP000238196">
    <property type="component" value="Unassembled WGS sequence"/>
</dbReference>